<feature type="region of interest" description="Disordered" evidence="1">
    <location>
        <begin position="78"/>
        <end position="143"/>
    </location>
</feature>
<feature type="compositionally biased region" description="Basic residues" evidence="1">
    <location>
        <begin position="8"/>
        <end position="18"/>
    </location>
</feature>
<feature type="region of interest" description="Disordered" evidence="1">
    <location>
        <begin position="1"/>
        <end position="21"/>
    </location>
</feature>
<protein>
    <submittedName>
        <fullName evidence="2">Uncharacterized protein</fullName>
    </submittedName>
</protein>
<name>A0A3N4H8L1_ASCIM</name>
<reference evidence="2 3" key="1">
    <citation type="journal article" date="2018" name="Nat. Ecol. Evol.">
        <title>Pezizomycetes genomes reveal the molecular basis of ectomycorrhizal truffle lifestyle.</title>
        <authorList>
            <person name="Murat C."/>
            <person name="Payen T."/>
            <person name="Noel B."/>
            <person name="Kuo A."/>
            <person name="Morin E."/>
            <person name="Chen J."/>
            <person name="Kohler A."/>
            <person name="Krizsan K."/>
            <person name="Balestrini R."/>
            <person name="Da Silva C."/>
            <person name="Montanini B."/>
            <person name="Hainaut M."/>
            <person name="Levati E."/>
            <person name="Barry K.W."/>
            <person name="Belfiori B."/>
            <person name="Cichocki N."/>
            <person name="Clum A."/>
            <person name="Dockter R.B."/>
            <person name="Fauchery L."/>
            <person name="Guy J."/>
            <person name="Iotti M."/>
            <person name="Le Tacon F."/>
            <person name="Lindquist E.A."/>
            <person name="Lipzen A."/>
            <person name="Malagnac F."/>
            <person name="Mello A."/>
            <person name="Molinier V."/>
            <person name="Miyauchi S."/>
            <person name="Poulain J."/>
            <person name="Riccioni C."/>
            <person name="Rubini A."/>
            <person name="Sitrit Y."/>
            <person name="Splivallo R."/>
            <person name="Traeger S."/>
            <person name="Wang M."/>
            <person name="Zifcakova L."/>
            <person name="Wipf D."/>
            <person name="Zambonelli A."/>
            <person name="Paolocci F."/>
            <person name="Nowrousian M."/>
            <person name="Ottonello S."/>
            <person name="Baldrian P."/>
            <person name="Spatafora J.W."/>
            <person name="Henrissat B."/>
            <person name="Nagy L.G."/>
            <person name="Aury J.M."/>
            <person name="Wincker P."/>
            <person name="Grigoriev I.V."/>
            <person name="Bonfante P."/>
            <person name="Martin F.M."/>
        </authorList>
    </citation>
    <scope>NUCLEOTIDE SEQUENCE [LARGE SCALE GENOMIC DNA]</scope>
    <source>
        <strain evidence="2 3">RN42</strain>
    </source>
</reference>
<evidence type="ECO:0000313" key="2">
    <source>
        <dbReference type="EMBL" id="RPA71065.1"/>
    </source>
</evidence>
<keyword evidence="3" id="KW-1185">Reference proteome</keyword>
<proteinExistence type="predicted"/>
<dbReference type="Proteomes" id="UP000275078">
    <property type="component" value="Unassembled WGS sequence"/>
</dbReference>
<evidence type="ECO:0000256" key="1">
    <source>
        <dbReference type="SAM" id="MobiDB-lite"/>
    </source>
</evidence>
<gene>
    <name evidence="2" type="ORF">BJ508DRAFT_315945</name>
</gene>
<organism evidence="2 3">
    <name type="scientific">Ascobolus immersus RN42</name>
    <dbReference type="NCBI Taxonomy" id="1160509"/>
    <lineage>
        <taxon>Eukaryota</taxon>
        <taxon>Fungi</taxon>
        <taxon>Dikarya</taxon>
        <taxon>Ascomycota</taxon>
        <taxon>Pezizomycotina</taxon>
        <taxon>Pezizomycetes</taxon>
        <taxon>Pezizales</taxon>
        <taxon>Ascobolaceae</taxon>
        <taxon>Ascobolus</taxon>
    </lineage>
</organism>
<dbReference type="AlphaFoldDB" id="A0A3N4H8L1"/>
<dbReference type="EMBL" id="ML119980">
    <property type="protein sequence ID" value="RPA71065.1"/>
    <property type="molecule type" value="Genomic_DNA"/>
</dbReference>
<sequence>MSVTSPRRERRSRARATSRRGDACLSLMAGYRRNERVPEFADRSSPTPSVCLTTTIDHHPAFPSSKTPLSAFPLQMPHCTKERSSGSNNMAAMPIETPPPQQLQSAAPPTTLEPPPPTTLTKAPDPPKSSENYPNRQKKTVALQQCKAATTPAHSLFRSLSLALGMAWRGGMPYRSLCPLTHRVSPRGECPRLHTQLNAPQSWQGSAPAAAALPEASRRKSPINTRRWDEMGQQCRSCQIMLCSCPGSCCCIHLIQAAARCCDAGGFGYIPSGAMREEDDGRDSTTRLTCLGQLPLPRRSWGILVICCEKYDLDGLES</sequence>
<accession>A0A3N4H8L1</accession>
<evidence type="ECO:0000313" key="3">
    <source>
        <dbReference type="Proteomes" id="UP000275078"/>
    </source>
</evidence>